<dbReference type="Pfam" id="PF00929">
    <property type="entry name" value="RNase_T"/>
    <property type="match status" value="1"/>
</dbReference>
<dbReference type="FunFam" id="3.30.420.10:FF:000045">
    <property type="entry name" value="3'-5' exonuclease DinG"/>
    <property type="match status" value="1"/>
</dbReference>
<dbReference type="RefSeq" id="WP_078484301.1">
    <property type="nucleotide sequence ID" value="NZ_MPRL01000054.1"/>
</dbReference>
<keyword evidence="3" id="KW-0269">Exonuclease</keyword>
<keyword evidence="2" id="KW-0378">Hydrolase</keyword>
<evidence type="ECO:0000256" key="4">
    <source>
        <dbReference type="ARBA" id="ARBA00025483"/>
    </source>
</evidence>
<keyword evidence="1" id="KW-0540">Nuclease</keyword>
<sequence>MFDRFLPLDFQRRRLLARTPTGPMHDYLSRPFPASGSDSRKLPMVAIDLETTGLNPQRDEIISIGLVCLNGLSIDLGSSWYCLLRPSREMPEQSAVIHAITDDEAAKGVSLEQAMRELLPRLVGRVMIAHHARFEMQFLSRACQRLYGVAFLSPVVDTLTLAKDWLERRDRVYAAKSLRLAALREHYHLPRYQAHNALSDALAAAELYLAQIAQRDDGQPIALKRLLYRQ</sequence>
<organism evidence="7 8">
    <name type="scientific">Solemya pervernicosa gill symbiont</name>
    <dbReference type="NCBI Taxonomy" id="642797"/>
    <lineage>
        <taxon>Bacteria</taxon>
        <taxon>Pseudomonadati</taxon>
        <taxon>Pseudomonadota</taxon>
        <taxon>Gammaproteobacteria</taxon>
        <taxon>sulfur-oxidizing symbionts</taxon>
    </lineage>
</organism>
<dbReference type="GO" id="GO:0003676">
    <property type="term" value="F:nucleic acid binding"/>
    <property type="evidence" value="ECO:0007669"/>
    <property type="project" value="InterPro"/>
</dbReference>
<dbReference type="Proteomes" id="UP000191110">
    <property type="component" value="Unassembled WGS sequence"/>
</dbReference>
<gene>
    <name evidence="7" type="ORF">BOW53_11885</name>
</gene>
<evidence type="ECO:0000256" key="2">
    <source>
        <dbReference type="ARBA" id="ARBA00022801"/>
    </source>
</evidence>
<dbReference type="GO" id="GO:0008408">
    <property type="term" value="F:3'-5' exonuclease activity"/>
    <property type="evidence" value="ECO:0007669"/>
    <property type="project" value="TreeGrafter"/>
</dbReference>
<evidence type="ECO:0000256" key="1">
    <source>
        <dbReference type="ARBA" id="ARBA00022722"/>
    </source>
</evidence>
<reference evidence="7 8" key="1">
    <citation type="submission" date="2016-11" db="EMBL/GenBank/DDBJ databases">
        <title>Mixed transmission modes and dynamic genome evolution in an obligate animal-bacterial symbiosis.</title>
        <authorList>
            <person name="Russell S.L."/>
            <person name="Corbett-Detig R.B."/>
            <person name="Cavanaugh C.M."/>
        </authorList>
    </citation>
    <scope>NUCLEOTIDE SEQUENCE [LARGE SCALE GENOMIC DNA]</scope>
    <source>
        <strain evidence="7">Sveles-Q1</strain>
    </source>
</reference>
<dbReference type="GO" id="GO:0006259">
    <property type="term" value="P:DNA metabolic process"/>
    <property type="evidence" value="ECO:0007669"/>
    <property type="project" value="UniProtKB-ARBA"/>
</dbReference>
<feature type="domain" description="Exonuclease" evidence="6">
    <location>
        <begin position="43"/>
        <end position="217"/>
    </location>
</feature>
<name>A0A1T2L2P3_9GAMM</name>
<comment type="caution">
    <text evidence="7">The sequence shown here is derived from an EMBL/GenBank/DDBJ whole genome shotgun (WGS) entry which is preliminary data.</text>
</comment>
<keyword evidence="8" id="KW-1185">Reference proteome</keyword>
<dbReference type="Gene3D" id="3.30.420.10">
    <property type="entry name" value="Ribonuclease H-like superfamily/Ribonuclease H"/>
    <property type="match status" value="1"/>
</dbReference>
<protein>
    <recommendedName>
        <fullName evidence="6">Exonuclease domain-containing protein</fullName>
    </recommendedName>
</protein>
<dbReference type="PANTHER" id="PTHR30231:SF4">
    <property type="entry name" value="PROTEIN NEN2"/>
    <property type="match status" value="1"/>
</dbReference>
<dbReference type="AlphaFoldDB" id="A0A1T2L2P3"/>
<dbReference type="OrthoDB" id="5497329at2"/>
<dbReference type="PANTHER" id="PTHR30231">
    <property type="entry name" value="DNA POLYMERASE III SUBUNIT EPSILON"/>
    <property type="match status" value="1"/>
</dbReference>
<evidence type="ECO:0000256" key="3">
    <source>
        <dbReference type="ARBA" id="ARBA00022839"/>
    </source>
</evidence>
<dbReference type="InterPro" id="IPR013520">
    <property type="entry name" value="Ribonucl_H"/>
</dbReference>
<dbReference type="SUPFAM" id="SSF53098">
    <property type="entry name" value="Ribonuclease H-like"/>
    <property type="match status" value="1"/>
</dbReference>
<comment type="subunit">
    <text evidence="5">DNA polymerase III contains a core (composed of alpha, epsilon and theta chains) that associates with a tau subunit. This core dimerizes to form the POLIII' complex. PolIII' associates with the gamma complex (composed of gamma, delta, delta', psi and chi chains) and with the beta chain to form the complete DNA polymerase III complex.</text>
</comment>
<proteinExistence type="predicted"/>
<evidence type="ECO:0000259" key="6">
    <source>
        <dbReference type="SMART" id="SM00479"/>
    </source>
</evidence>
<dbReference type="EMBL" id="MPRL01000054">
    <property type="protein sequence ID" value="OOZ39349.1"/>
    <property type="molecule type" value="Genomic_DNA"/>
</dbReference>
<dbReference type="GO" id="GO:0005829">
    <property type="term" value="C:cytosol"/>
    <property type="evidence" value="ECO:0007669"/>
    <property type="project" value="TreeGrafter"/>
</dbReference>
<accession>A0A1T2L2P3</accession>
<evidence type="ECO:0000313" key="7">
    <source>
        <dbReference type="EMBL" id="OOZ39349.1"/>
    </source>
</evidence>
<evidence type="ECO:0000256" key="5">
    <source>
        <dbReference type="ARBA" id="ARBA00026073"/>
    </source>
</evidence>
<dbReference type="InterPro" id="IPR036397">
    <property type="entry name" value="RNaseH_sf"/>
</dbReference>
<dbReference type="InterPro" id="IPR012337">
    <property type="entry name" value="RNaseH-like_sf"/>
</dbReference>
<dbReference type="CDD" id="cd06127">
    <property type="entry name" value="DEDDh"/>
    <property type="match status" value="1"/>
</dbReference>
<evidence type="ECO:0000313" key="8">
    <source>
        <dbReference type="Proteomes" id="UP000191110"/>
    </source>
</evidence>
<comment type="function">
    <text evidence="4">DNA polymerase III is a complex, multichain enzyme responsible for most of the replicative synthesis in bacteria. The epsilon subunit contain the editing function and is a proofreading 3'-5' exonuclease.</text>
</comment>
<dbReference type="SMART" id="SM00479">
    <property type="entry name" value="EXOIII"/>
    <property type="match status" value="1"/>
</dbReference>